<accession>A0A7T7XNX9</accession>
<dbReference type="RefSeq" id="WP_215627050.1">
    <property type="nucleotide sequence ID" value="NZ_CP067089.2"/>
</dbReference>
<evidence type="ECO:0000313" key="1">
    <source>
        <dbReference type="EMBL" id="QQO09747.1"/>
    </source>
</evidence>
<name>A0A7T7XNX9_9SPIR</name>
<dbReference type="AlphaFoldDB" id="A0A7T7XNX9"/>
<proteinExistence type="predicted"/>
<dbReference type="Gene3D" id="3.30.559.10">
    <property type="entry name" value="Chloramphenicol acetyltransferase-like domain"/>
    <property type="match status" value="1"/>
</dbReference>
<protein>
    <recommendedName>
        <fullName evidence="3">Chloramphenicol acetyltransferase</fullName>
    </recommendedName>
</protein>
<dbReference type="Proteomes" id="UP000595917">
    <property type="component" value="Chromosome"/>
</dbReference>
<organism evidence="1 2">
    <name type="scientific">Breznakiella homolactica</name>
    <dbReference type="NCBI Taxonomy" id="2798577"/>
    <lineage>
        <taxon>Bacteria</taxon>
        <taxon>Pseudomonadati</taxon>
        <taxon>Spirochaetota</taxon>
        <taxon>Spirochaetia</taxon>
        <taxon>Spirochaetales</taxon>
        <taxon>Breznakiellaceae</taxon>
        <taxon>Breznakiella</taxon>
    </lineage>
</organism>
<gene>
    <name evidence="1" type="ORF">JFL75_02205</name>
</gene>
<dbReference type="GO" id="GO:0008811">
    <property type="term" value="F:chloramphenicol O-acetyltransferase activity"/>
    <property type="evidence" value="ECO:0007669"/>
    <property type="project" value="InterPro"/>
</dbReference>
<dbReference type="KEGG" id="bhc:JFL75_02205"/>
<sequence>MFTPIDFDAWERKEIYQRFYGYSYTVTADVDITAFLLRIRNRGFKFYPSICYALTKVVNENRDFRYGKMDGKIGFWDTLDTHYTLLRKDTALFTHMVTAFTEDPDRYHRQFITDKEAAEAGSSLYYNNASPIDTFHISIIKTVKFTSLSLSKPASYTHSDSDTTSFVPFATIGKYETSGTKTLMPLAVEFNHSVNDGYHAGVFFEKVQECLDTVLL</sequence>
<dbReference type="SUPFAM" id="SSF52777">
    <property type="entry name" value="CoA-dependent acyltransferases"/>
    <property type="match status" value="1"/>
</dbReference>
<dbReference type="InterPro" id="IPR001707">
    <property type="entry name" value="Cmp_AcTrfase"/>
</dbReference>
<dbReference type="InterPro" id="IPR023213">
    <property type="entry name" value="CAT-like_dom_sf"/>
</dbReference>
<dbReference type="EMBL" id="CP067089">
    <property type="protein sequence ID" value="QQO09747.1"/>
    <property type="molecule type" value="Genomic_DNA"/>
</dbReference>
<keyword evidence="2" id="KW-1185">Reference proteome</keyword>
<dbReference type="Pfam" id="PF00302">
    <property type="entry name" value="CAT"/>
    <property type="match status" value="1"/>
</dbReference>
<dbReference type="PANTHER" id="PTHR38474">
    <property type="entry name" value="SLR0299 PROTEIN"/>
    <property type="match status" value="1"/>
</dbReference>
<reference evidence="1" key="1">
    <citation type="submission" date="2021-01" db="EMBL/GenBank/DDBJ databases">
        <title>Description of Breznakiella homolactica.</title>
        <authorList>
            <person name="Song Y."/>
            <person name="Brune A."/>
        </authorList>
    </citation>
    <scope>NUCLEOTIDE SEQUENCE</scope>
    <source>
        <strain evidence="1">RmG30</strain>
    </source>
</reference>
<dbReference type="SMART" id="SM01059">
    <property type="entry name" value="CAT"/>
    <property type="match status" value="1"/>
</dbReference>
<evidence type="ECO:0000313" key="2">
    <source>
        <dbReference type="Proteomes" id="UP000595917"/>
    </source>
</evidence>
<evidence type="ECO:0008006" key="3">
    <source>
        <dbReference type="Google" id="ProtNLM"/>
    </source>
</evidence>
<dbReference type="PANTHER" id="PTHR38474:SF1">
    <property type="entry name" value="SLR0299 PROTEIN"/>
    <property type="match status" value="1"/>
</dbReference>